<evidence type="ECO:0000313" key="10">
    <source>
        <dbReference type="EMBL" id="RVT92272.1"/>
    </source>
</evidence>
<evidence type="ECO:0000256" key="4">
    <source>
        <dbReference type="ARBA" id="ARBA00022475"/>
    </source>
</evidence>
<evidence type="ECO:0000256" key="3">
    <source>
        <dbReference type="ARBA" id="ARBA00022448"/>
    </source>
</evidence>
<evidence type="ECO:0000259" key="9">
    <source>
        <dbReference type="PROSITE" id="PS50928"/>
    </source>
</evidence>
<feature type="transmembrane region" description="Helical" evidence="8">
    <location>
        <begin position="141"/>
        <end position="163"/>
    </location>
</feature>
<comment type="similarity">
    <text evidence="2">Belongs to the binding-protein-dependent transport system permease family. CysTW subfamily.</text>
</comment>
<keyword evidence="5 8" id="KW-0812">Transmembrane</keyword>
<dbReference type="GO" id="GO:0055085">
    <property type="term" value="P:transmembrane transport"/>
    <property type="evidence" value="ECO:0007669"/>
    <property type="project" value="InterPro"/>
</dbReference>
<dbReference type="SUPFAM" id="SSF161098">
    <property type="entry name" value="MetI-like"/>
    <property type="match status" value="1"/>
</dbReference>
<accession>A0A437M3Q0</accession>
<sequence>MHWKTRSRLTSWLLGIVTIGFLLFQWLPMFTMFLLSFAGENGGTTFPMNGVSLHWYRKLWEADLFDDFKPPMLRSFLLALGCSVTTVVLSVTAAQAMRGRFIGSGAYFYLLLLGLMAPGILVGFGFAILTRLLGIEGAWNTTAYVVHVSWALPFGFMTMLAVFNRFDPRLEEAALTLGATRVTAFRRITWPIILPGVIGTALFGFSLSYDEYARTLFTAGSDGTLPLAVMAQLDRQLTPELYAIGTVTTVMSLVAIFLCTFAFWLRSRALRGRPSH</sequence>
<keyword evidence="7 8" id="KW-0472">Membrane</keyword>
<dbReference type="PANTHER" id="PTHR43848:SF2">
    <property type="entry name" value="PUTRESCINE TRANSPORT SYSTEM PERMEASE PROTEIN POTI"/>
    <property type="match status" value="1"/>
</dbReference>
<proteinExistence type="inferred from homology"/>
<evidence type="ECO:0000256" key="7">
    <source>
        <dbReference type="ARBA" id="ARBA00023136"/>
    </source>
</evidence>
<dbReference type="PROSITE" id="PS50928">
    <property type="entry name" value="ABC_TM1"/>
    <property type="match status" value="1"/>
</dbReference>
<dbReference type="InterPro" id="IPR051789">
    <property type="entry name" value="Bact_Polyamine_Transport"/>
</dbReference>
<comment type="subcellular location">
    <subcellularLocation>
        <location evidence="1 8">Cell membrane</location>
        <topology evidence="1 8">Multi-pass membrane protein</topology>
    </subcellularLocation>
</comment>
<dbReference type="RefSeq" id="WP_127789126.1">
    <property type="nucleotide sequence ID" value="NZ_SACL01000007.1"/>
</dbReference>
<reference evidence="10 11" key="1">
    <citation type="submission" date="2019-01" db="EMBL/GenBank/DDBJ databases">
        <authorList>
            <person name="Chen W.-M."/>
        </authorList>
    </citation>
    <scope>NUCLEOTIDE SEQUENCE [LARGE SCALE GENOMIC DNA]</scope>
    <source>
        <strain evidence="10 11">CCP-6</strain>
    </source>
</reference>
<evidence type="ECO:0000256" key="8">
    <source>
        <dbReference type="RuleBase" id="RU363032"/>
    </source>
</evidence>
<evidence type="ECO:0000256" key="2">
    <source>
        <dbReference type="ARBA" id="ARBA00007069"/>
    </source>
</evidence>
<dbReference type="AlphaFoldDB" id="A0A437M3Q0"/>
<feature type="transmembrane region" description="Helical" evidence="8">
    <location>
        <begin position="241"/>
        <end position="265"/>
    </location>
</feature>
<name>A0A437M3Q0_9PROT</name>
<protein>
    <submittedName>
        <fullName evidence="10">ABC transporter permease</fullName>
    </submittedName>
</protein>
<dbReference type="EMBL" id="SACL01000007">
    <property type="protein sequence ID" value="RVT92272.1"/>
    <property type="molecule type" value="Genomic_DNA"/>
</dbReference>
<evidence type="ECO:0000256" key="5">
    <source>
        <dbReference type="ARBA" id="ARBA00022692"/>
    </source>
</evidence>
<dbReference type="Pfam" id="PF00528">
    <property type="entry name" value="BPD_transp_1"/>
    <property type="match status" value="1"/>
</dbReference>
<dbReference type="OrthoDB" id="9809681at2"/>
<comment type="caution">
    <text evidence="10">The sequence shown here is derived from an EMBL/GenBank/DDBJ whole genome shotgun (WGS) entry which is preliminary data.</text>
</comment>
<evidence type="ECO:0000313" key="11">
    <source>
        <dbReference type="Proteomes" id="UP000282957"/>
    </source>
</evidence>
<dbReference type="Gene3D" id="1.10.3720.10">
    <property type="entry name" value="MetI-like"/>
    <property type="match status" value="1"/>
</dbReference>
<dbReference type="GO" id="GO:0005886">
    <property type="term" value="C:plasma membrane"/>
    <property type="evidence" value="ECO:0007669"/>
    <property type="project" value="UniProtKB-SubCell"/>
</dbReference>
<organism evidence="10 11">
    <name type="scientific">Rhodovarius crocodyli</name>
    <dbReference type="NCBI Taxonomy" id="1979269"/>
    <lineage>
        <taxon>Bacteria</taxon>
        <taxon>Pseudomonadati</taxon>
        <taxon>Pseudomonadota</taxon>
        <taxon>Alphaproteobacteria</taxon>
        <taxon>Acetobacterales</taxon>
        <taxon>Roseomonadaceae</taxon>
        <taxon>Rhodovarius</taxon>
    </lineage>
</organism>
<dbReference type="InterPro" id="IPR000515">
    <property type="entry name" value="MetI-like"/>
</dbReference>
<feature type="transmembrane region" description="Helical" evidence="8">
    <location>
        <begin position="184"/>
        <end position="207"/>
    </location>
</feature>
<dbReference type="CDD" id="cd06261">
    <property type="entry name" value="TM_PBP2"/>
    <property type="match status" value="1"/>
</dbReference>
<dbReference type="InterPro" id="IPR035906">
    <property type="entry name" value="MetI-like_sf"/>
</dbReference>
<feature type="domain" description="ABC transmembrane type-1" evidence="9">
    <location>
        <begin position="72"/>
        <end position="259"/>
    </location>
</feature>
<keyword evidence="3 8" id="KW-0813">Transport</keyword>
<evidence type="ECO:0000256" key="1">
    <source>
        <dbReference type="ARBA" id="ARBA00004651"/>
    </source>
</evidence>
<feature type="transmembrane region" description="Helical" evidence="8">
    <location>
        <begin position="12"/>
        <end position="38"/>
    </location>
</feature>
<dbReference type="PANTHER" id="PTHR43848">
    <property type="entry name" value="PUTRESCINE TRANSPORT SYSTEM PERMEASE PROTEIN POTI"/>
    <property type="match status" value="1"/>
</dbReference>
<keyword evidence="4" id="KW-1003">Cell membrane</keyword>
<dbReference type="Proteomes" id="UP000282957">
    <property type="component" value="Unassembled WGS sequence"/>
</dbReference>
<gene>
    <name evidence="10" type="ORF">EOD42_18845</name>
</gene>
<feature type="transmembrane region" description="Helical" evidence="8">
    <location>
        <begin position="106"/>
        <end position="129"/>
    </location>
</feature>
<evidence type="ECO:0000256" key="6">
    <source>
        <dbReference type="ARBA" id="ARBA00022989"/>
    </source>
</evidence>
<keyword evidence="6 8" id="KW-1133">Transmembrane helix</keyword>
<feature type="transmembrane region" description="Helical" evidence="8">
    <location>
        <begin position="75"/>
        <end position="94"/>
    </location>
</feature>
<keyword evidence="11" id="KW-1185">Reference proteome</keyword>